<dbReference type="EMBL" id="FZOG01000009">
    <property type="protein sequence ID" value="SNT07918.1"/>
    <property type="molecule type" value="Genomic_DNA"/>
</dbReference>
<dbReference type="RefSeq" id="WP_089361338.1">
    <property type="nucleotide sequence ID" value="NZ_FZOG01000009.1"/>
</dbReference>
<keyword evidence="2" id="KW-1185">Reference proteome</keyword>
<dbReference type="AlphaFoldDB" id="A0A239JR72"/>
<protein>
    <submittedName>
        <fullName evidence="1">Mu-like prophage protein gp46</fullName>
    </submittedName>
</protein>
<accession>A0A239JR72</accession>
<name>A0A239JR72_9PSED</name>
<sequence length="149" mass="16637">MDVALVYDAEAKAFDLAIADGDLITDSTLETAVLLSLYTDRRALAEDVLPDGGTDRRGWWGDAYSAQPHGSRLWLLSREKELDEVLRRAREYASEALEWITEDGIATSVEVDAIHLRRGVLQLIVGIERSGNSVLNRRFDYVWGVTDGI</sequence>
<dbReference type="Proteomes" id="UP000242915">
    <property type="component" value="Unassembled WGS sequence"/>
</dbReference>
<proteinExistence type="predicted"/>
<gene>
    <name evidence="1" type="ORF">SAMN05216255_4452</name>
</gene>
<dbReference type="InterPro" id="IPR010877">
    <property type="entry name" value="Phage_Mu_Gp46"/>
</dbReference>
<evidence type="ECO:0000313" key="2">
    <source>
        <dbReference type="Proteomes" id="UP000242915"/>
    </source>
</evidence>
<organism evidence="1 2">
    <name type="scientific">Pseudomonas segetis</name>
    <dbReference type="NCBI Taxonomy" id="298908"/>
    <lineage>
        <taxon>Bacteria</taxon>
        <taxon>Pseudomonadati</taxon>
        <taxon>Pseudomonadota</taxon>
        <taxon>Gammaproteobacteria</taxon>
        <taxon>Pseudomonadales</taxon>
        <taxon>Pseudomonadaceae</taxon>
        <taxon>Pseudomonas</taxon>
    </lineage>
</organism>
<evidence type="ECO:0000313" key="1">
    <source>
        <dbReference type="EMBL" id="SNT07918.1"/>
    </source>
</evidence>
<dbReference type="Pfam" id="PF07409">
    <property type="entry name" value="GP46"/>
    <property type="match status" value="1"/>
</dbReference>
<reference evidence="2" key="1">
    <citation type="submission" date="2017-06" db="EMBL/GenBank/DDBJ databases">
        <authorList>
            <person name="Varghese N."/>
            <person name="Submissions S."/>
        </authorList>
    </citation>
    <scope>NUCLEOTIDE SEQUENCE [LARGE SCALE GENOMIC DNA]</scope>
    <source>
        <strain evidence="2">CIP 108523</strain>
    </source>
</reference>